<evidence type="ECO:0000256" key="6">
    <source>
        <dbReference type="ARBA" id="ARBA00022989"/>
    </source>
</evidence>
<feature type="transmembrane region" description="Helical" evidence="8">
    <location>
        <begin position="134"/>
        <end position="155"/>
    </location>
</feature>
<feature type="transmembrane region" description="Helical" evidence="8">
    <location>
        <begin position="97"/>
        <end position="122"/>
    </location>
</feature>
<sequence length="161" mass="17557">MIKLVWYAILVFAAIVLHVSVIPAHIADPFKPNLLILFVVFMGLREGPAWGVLAFVLGLLQDSFSGLYLGLNAFSYLVIFLLFSLAAGRLYTDRRSLMIIGTFSATMVSGLISLLLLLLFSSSHGIYSSLLEGLVPQSLVNALAASIVFTFTPFARMGDIR</sequence>
<feature type="transmembrane region" description="Helical" evidence="8">
    <location>
        <begin position="6"/>
        <end position="27"/>
    </location>
</feature>
<evidence type="ECO:0000256" key="2">
    <source>
        <dbReference type="ARBA" id="ARBA00007776"/>
    </source>
</evidence>
<evidence type="ECO:0000256" key="7">
    <source>
        <dbReference type="ARBA" id="ARBA00023136"/>
    </source>
</evidence>
<dbReference type="RefSeq" id="WP_039643963.1">
    <property type="nucleotide sequence ID" value="NZ_JXBL01000001.1"/>
</dbReference>
<keyword evidence="3" id="KW-1003">Cell membrane</keyword>
<feature type="transmembrane region" description="Helical" evidence="8">
    <location>
        <begin position="66"/>
        <end position="85"/>
    </location>
</feature>
<protein>
    <submittedName>
        <fullName evidence="9">Rod shape-determining protein MreD</fullName>
    </submittedName>
</protein>
<dbReference type="GO" id="GO:0005886">
    <property type="term" value="C:plasma membrane"/>
    <property type="evidence" value="ECO:0007669"/>
    <property type="project" value="UniProtKB-SubCell"/>
</dbReference>
<keyword evidence="10" id="KW-1185">Reference proteome</keyword>
<proteinExistence type="inferred from homology"/>
<reference evidence="9 10" key="1">
    <citation type="submission" date="2015-01" db="EMBL/GenBank/DDBJ databases">
        <title>Genome sequence of the anaerobic bacterium Geobacter soli GSS01, a dissimilatory Fe(III) reducer from soil.</title>
        <authorList>
            <person name="Yang G."/>
            <person name="Zhou S."/>
        </authorList>
    </citation>
    <scope>NUCLEOTIDE SEQUENCE [LARGE SCALE GENOMIC DNA]</scope>
    <source>
        <strain evidence="9 10">GSS01</strain>
    </source>
</reference>
<evidence type="ECO:0000256" key="1">
    <source>
        <dbReference type="ARBA" id="ARBA00004651"/>
    </source>
</evidence>
<keyword evidence="6 8" id="KW-1133">Transmembrane helix</keyword>
<keyword evidence="5" id="KW-0133">Cell shape</keyword>
<comment type="subcellular location">
    <subcellularLocation>
        <location evidence="1">Cell membrane</location>
        <topology evidence="1">Multi-pass membrane protein</topology>
    </subcellularLocation>
</comment>
<dbReference type="AlphaFoldDB" id="A0A0C1TLV9"/>
<dbReference type="Pfam" id="PF04093">
    <property type="entry name" value="MreD"/>
    <property type="match status" value="1"/>
</dbReference>
<comment type="similarity">
    <text evidence="2">Belongs to the MreD family.</text>
</comment>
<evidence type="ECO:0000256" key="5">
    <source>
        <dbReference type="ARBA" id="ARBA00022960"/>
    </source>
</evidence>
<evidence type="ECO:0000256" key="8">
    <source>
        <dbReference type="SAM" id="Phobius"/>
    </source>
</evidence>
<evidence type="ECO:0000256" key="3">
    <source>
        <dbReference type="ARBA" id="ARBA00022475"/>
    </source>
</evidence>
<keyword evidence="4 8" id="KW-0812">Transmembrane</keyword>
<dbReference type="EMBL" id="JXBL01000001">
    <property type="protein sequence ID" value="KIE41899.1"/>
    <property type="molecule type" value="Genomic_DNA"/>
</dbReference>
<dbReference type="NCBIfam" id="TIGR03426">
    <property type="entry name" value="shape_MreD"/>
    <property type="match status" value="1"/>
</dbReference>
<comment type="caution">
    <text evidence="9">The sequence shown here is derived from an EMBL/GenBank/DDBJ whole genome shotgun (WGS) entry which is preliminary data.</text>
</comment>
<dbReference type="Proteomes" id="UP000031433">
    <property type="component" value="Unassembled WGS sequence"/>
</dbReference>
<accession>A0A0C1TLV9</accession>
<keyword evidence="7 8" id="KW-0472">Membrane</keyword>
<evidence type="ECO:0000256" key="4">
    <source>
        <dbReference type="ARBA" id="ARBA00022692"/>
    </source>
</evidence>
<evidence type="ECO:0000313" key="10">
    <source>
        <dbReference type="Proteomes" id="UP000031433"/>
    </source>
</evidence>
<gene>
    <name evidence="9" type="ORF">SE37_04270</name>
</gene>
<evidence type="ECO:0000313" key="9">
    <source>
        <dbReference type="EMBL" id="KIE41899.1"/>
    </source>
</evidence>
<dbReference type="GO" id="GO:0008360">
    <property type="term" value="P:regulation of cell shape"/>
    <property type="evidence" value="ECO:0007669"/>
    <property type="project" value="UniProtKB-KW"/>
</dbReference>
<dbReference type="InterPro" id="IPR007227">
    <property type="entry name" value="Cell_shape_determining_MreD"/>
</dbReference>
<feature type="transmembrane region" description="Helical" evidence="8">
    <location>
        <begin position="34"/>
        <end position="60"/>
    </location>
</feature>
<organism evidence="9 10">
    <name type="scientific">Geobacter soli</name>
    <dbReference type="NCBI Taxonomy" id="1510391"/>
    <lineage>
        <taxon>Bacteria</taxon>
        <taxon>Pseudomonadati</taxon>
        <taxon>Thermodesulfobacteriota</taxon>
        <taxon>Desulfuromonadia</taxon>
        <taxon>Geobacterales</taxon>
        <taxon>Geobacteraceae</taxon>
        <taxon>Geobacter</taxon>
    </lineage>
</organism>
<name>A0A0C1TLV9_9BACT</name>